<comment type="caution">
    <text evidence="4">The sequence shown here is derived from an EMBL/GenBank/DDBJ whole genome shotgun (WGS) entry which is preliminary data.</text>
</comment>
<dbReference type="PROSITE" id="PS50966">
    <property type="entry name" value="ZF_SWIM"/>
    <property type="match status" value="1"/>
</dbReference>
<keyword evidence="5" id="KW-1185">Reference proteome</keyword>
<gene>
    <name evidence="4" type="ORF">CXB51_022035</name>
</gene>
<dbReference type="Proteomes" id="UP000701853">
    <property type="component" value="Chromosome 9"/>
</dbReference>
<evidence type="ECO:0000313" key="5">
    <source>
        <dbReference type="Proteomes" id="UP000701853"/>
    </source>
</evidence>
<feature type="domain" description="SWIM-type" evidence="3">
    <location>
        <begin position="134"/>
        <end position="170"/>
    </location>
</feature>
<comment type="similarity">
    <text evidence="2">Belongs to the FHY3/FAR1 family.</text>
</comment>
<dbReference type="AlphaFoldDB" id="A0A8J5YJN4"/>
<proteinExistence type="inferred from homology"/>
<evidence type="ECO:0000259" key="3">
    <source>
        <dbReference type="PROSITE" id="PS50966"/>
    </source>
</evidence>
<dbReference type="PANTHER" id="PTHR31669:SF302">
    <property type="entry name" value="PROTEIN FAR1-RELATED SEQUENCE"/>
    <property type="match status" value="1"/>
</dbReference>
<evidence type="ECO:0000256" key="1">
    <source>
        <dbReference type="PROSITE-ProRule" id="PRU00325"/>
    </source>
</evidence>
<evidence type="ECO:0000256" key="2">
    <source>
        <dbReference type="RuleBase" id="RU367018"/>
    </source>
</evidence>
<protein>
    <recommendedName>
        <fullName evidence="2">Protein FAR1-RELATED SEQUENCE</fullName>
    </recommendedName>
</protein>
<comment type="function">
    <text evidence="2">Putative transcription activator involved in regulating light control of development.</text>
</comment>
<keyword evidence="2" id="KW-0539">Nucleus</keyword>
<evidence type="ECO:0000313" key="4">
    <source>
        <dbReference type="EMBL" id="KAG8483117.1"/>
    </source>
</evidence>
<dbReference type="Pfam" id="PF10551">
    <property type="entry name" value="MULE"/>
    <property type="match status" value="1"/>
</dbReference>
<organism evidence="4 5">
    <name type="scientific">Gossypium anomalum</name>
    <dbReference type="NCBI Taxonomy" id="47600"/>
    <lineage>
        <taxon>Eukaryota</taxon>
        <taxon>Viridiplantae</taxon>
        <taxon>Streptophyta</taxon>
        <taxon>Embryophyta</taxon>
        <taxon>Tracheophyta</taxon>
        <taxon>Spermatophyta</taxon>
        <taxon>Magnoliopsida</taxon>
        <taxon>eudicotyledons</taxon>
        <taxon>Gunneridae</taxon>
        <taxon>Pentapetalae</taxon>
        <taxon>rosids</taxon>
        <taxon>malvids</taxon>
        <taxon>Malvales</taxon>
        <taxon>Malvaceae</taxon>
        <taxon>Malvoideae</taxon>
        <taxon>Gossypium</taxon>
    </lineage>
</organism>
<dbReference type="EMBL" id="JAHUZN010000009">
    <property type="protein sequence ID" value="KAG8483117.1"/>
    <property type="molecule type" value="Genomic_DNA"/>
</dbReference>
<dbReference type="PANTHER" id="PTHR31669">
    <property type="entry name" value="PROTEIN FAR1-RELATED SEQUENCE 10-RELATED"/>
    <property type="match status" value="1"/>
</dbReference>
<keyword evidence="2" id="KW-0479">Metal-binding</keyword>
<dbReference type="OrthoDB" id="999166at2759"/>
<sequence length="200" mass="22808">MFGCAFLLDGTATSFAWLFKSFLQSMDSQSLKIIMTDQDHAITKPIGEIFPDSCHGLCLWHISRNAPSHLGNLNGKANFHALFYKCRQVYTHEIYKCFKKEFLDGDPLIWREVAQNCTTYTFEAMMDEKSSRVRTVHFNTTTMEIHCTCKKFAFCGCLCFHALRIPSVKNVKKIFISISLEDGLKILKKGMYGGNVAEFS</sequence>
<dbReference type="InterPro" id="IPR031052">
    <property type="entry name" value="FHY3/FAR1"/>
</dbReference>
<name>A0A8J5YJN4_9ROSI</name>
<keyword evidence="2" id="KW-0862">Zinc</keyword>
<dbReference type="InterPro" id="IPR018289">
    <property type="entry name" value="MULE_transposase_dom"/>
</dbReference>
<accession>A0A8J5YJN4</accession>
<dbReference type="GO" id="GO:0005634">
    <property type="term" value="C:nucleus"/>
    <property type="evidence" value="ECO:0007669"/>
    <property type="project" value="UniProtKB-SubCell"/>
</dbReference>
<reference evidence="4 5" key="1">
    <citation type="journal article" date="2021" name="bioRxiv">
        <title>The Gossypium anomalum genome as a resource for cotton improvement and evolutionary analysis of hybrid incompatibility.</title>
        <authorList>
            <person name="Grover C.E."/>
            <person name="Yuan D."/>
            <person name="Arick M.A."/>
            <person name="Miller E.R."/>
            <person name="Hu G."/>
            <person name="Peterson D.G."/>
            <person name="Wendel J.F."/>
            <person name="Udall J.A."/>
        </authorList>
    </citation>
    <scope>NUCLEOTIDE SEQUENCE [LARGE SCALE GENOMIC DNA]</scope>
    <source>
        <strain evidence="4">JFW-Udall</strain>
        <tissue evidence="4">Leaf</tissue>
    </source>
</reference>
<dbReference type="GO" id="GO:0008270">
    <property type="term" value="F:zinc ion binding"/>
    <property type="evidence" value="ECO:0007669"/>
    <property type="project" value="UniProtKB-UniRule"/>
</dbReference>
<comment type="subcellular location">
    <subcellularLocation>
        <location evidence="2">Nucleus</location>
    </subcellularLocation>
</comment>
<keyword evidence="1 2" id="KW-0863">Zinc-finger</keyword>
<dbReference type="GO" id="GO:0006355">
    <property type="term" value="P:regulation of DNA-templated transcription"/>
    <property type="evidence" value="ECO:0007669"/>
    <property type="project" value="UniProtKB-UniRule"/>
</dbReference>
<dbReference type="InterPro" id="IPR007527">
    <property type="entry name" value="Znf_SWIM"/>
</dbReference>